<name>A0A0J9W617_PLAVI</name>
<proteinExistence type="predicted"/>
<dbReference type="EMBL" id="KQ234970">
    <property type="protein sequence ID" value="KMZ95943.1"/>
    <property type="molecule type" value="Genomic_DNA"/>
</dbReference>
<dbReference type="Pfam" id="PF12420">
    <property type="entry name" value="DUF3671"/>
    <property type="match status" value="1"/>
</dbReference>
<accession>A0A0J9W617</accession>
<dbReference type="InterPro" id="IPR022139">
    <property type="entry name" value="Fam-L/Fam-M-like_plasmodium"/>
</dbReference>
<dbReference type="Proteomes" id="UP000053776">
    <property type="component" value="Unassembled WGS sequence"/>
</dbReference>
<organism evidence="1 2">
    <name type="scientific">Plasmodium vivax Mauritania I</name>
    <dbReference type="NCBI Taxonomy" id="1035515"/>
    <lineage>
        <taxon>Eukaryota</taxon>
        <taxon>Sar</taxon>
        <taxon>Alveolata</taxon>
        <taxon>Apicomplexa</taxon>
        <taxon>Aconoidasida</taxon>
        <taxon>Haemosporida</taxon>
        <taxon>Plasmodiidae</taxon>
        <taxon>Plasmodium</taxon>
        <taxon>Plasmodium (Plasmodium)</taxon>
    </lineage>
</organism>
<protein>
    <submittedName>
        <fullName evidence="1">Uncharacterized protein</fullName>
    </submittedName>
</protein>
<gene>
    <name evidence="1" type="ORF">PVMG_06170</name>
</gene>
<evidence type="ECO:0000313" key="2">
    <source>
        <dbReference type="Proteomes" id="UP000053776"/>
    </source>
</evidence>
<dbReference type="OrthoDB" id="10430453at2759"/>
<reference evidence="1 2" key="1">
    <citation type="submission" date="2011-08" db="EMBL/GenBank/DDBJ databases">
        <title>The Genome Sequence of Plasmodium vivax Mauritania I.</title>
        <authorList>
            <consortium name="The Broad Institute Genome Sequencing Platform"/>
            <consortium name="The Broad Institute Genome Sequencing Center for Infectious Disease"/>
            <person name="Neafsey D."/>
            <person name="Carlton J."/>
            <person name="Barnwell J."/>
            <person name="Collins W."/>
            <person name="Escalante A."/>
            <person name="Mullikin J."/>
            <person name="Saul A."/>
            <person name="Guigo R."/>
            <person name="Camara F."/>
            <person name="Young S.K."/>
            <person name="Zeng Q."/>
            <person name="Gargeya S."/>
            <person name="Fitzgerald M."/>
            <person name="Haas B."/>
            <person name="Abouelleil A."/>
            <person name="Alvarado L."/>
            <person name="Arachchi H.M."/>
            <person name="Berlin A."/>
            <person name="Brown A."/>
            <person name="Chapman S.B."/>
            <person name="Chen Z."/>
            <person name="Dunbar C."/>
            <person name="Freedman E."/>
            <person name="Gearin G."/>
            <person name="Gellesch M."/>
            <person name="Goldberg J."/>
            <person name="Griggs A."/>
            <person name="Gujja S."/>
            <person name="Heiman D."/>
            <person name="Howarth C."/>
            <person name="Larson L."/>
            <person name="Lui A."/>
            <person name="MacDonald P.J.P."/>
            <person name="Montmayeur A."/>
            <person name="Murphy C."/>
            <person name="Neiman D."/>
            <person name="Pearson M."/>
            <person name="Priest M."/>
            <person name="Roberts A."/>
            <person name="Saif S."/>
            <person name="Shea T."/>
            <person name="Shenoy N."/>
            <person name="Sisk P."/>
            <person name="Stolte C."/>
            <person name="Sykes S."/>
            <person name="Wortman J."/>
            <person name="Nusbaum C."/>
            <person name="Birren B."/>
        </authorList>
    </citation>
    <scope>NUCLEOTIDE SEQUENCE [LARGE SCALE GENOMIC DNA]</scope>
    <source>
        <strain evidence="1 2">Mauritania I</strain>
    </source>
</reference>
<sequence length="100" mass="12069">MRTQRLLARNVYQNEMPITKLQYNVSYNKDNYKLEKDKGTNITYVQLKQGRSNHFDEYLKSYKNRYSKKSGLKKLDCYLENKLFNKVDYIQKIAQSLQND</sequence>
<dbReference type="AlphaFoldDB" id="A0A0J9W617"/>
<evidence type="ECO:0000313" key="1">
    <source>
        <dbReference type="EMBL" id="KMZ95943.1"/>
    </source>
</evidence>